<dbReference type="EMBL" id="ARYM01000029">
    <property type="protein sequence ID" value="KCZ96942.1"/>
    <property type="molecule type" value="Genomic_DNA"/>
</dbReference>
<keyword evidence="2" id="KW-1185">Reference proteome</keyword>
<evidence type="ECO:0000313" key="2">
    <source>
        <dbReference type="Proteomes" id="UP000027100"/>
    </source>
</evidence>
<evidence type="ECO:0000313" key="1">
    <source>
        <dbReference type="EMBL" id="KCZ96942.1"/>
    </source>
</evidence>
<gene>
    <name evidence="1" type="ORF">HPO_17375</name>
</gene>
<name>A0A062V9X2_9PROT</name>
<reference evidence="1 2" key="1">
    <citation type="journal article" date="2014" name="Antonie Van Leeuwenhoek">
        <title>Hyphomonas beringensis sp. nov. and Hyphomonas chukchiensis sp. nov., isolated from surface seawater of the Bering Sea and Chukchi Sea.</title>
        <authorList>
            <person name="Li C."/>
            <person name="Lai Q."/>
            <person name="Li G."/>
            <person name="Dong C."/>
            <person name="Wang J."/>
            <person name="Liao Y."/>
            <person name="Shao Z."/>
        </authorList>
    </citation>
    <scope>NUCLEOTIDE SEQUENCE [LARGE SCALE GENOMIC DNA]</scope>
    <source>
        <strain evidence="1 2">PS728</strain>
    </source>
</reference>
<sequence length="248" mass="27694">MPGSPRAKILETFIFCKYLEFMSTLADQISKTELAGRIFSEGQLHDRLGGSQARRYGLVNRALKDGSLLRIKRGLYMLGNVYRRDPVHPFAVAQALMPGSYISFETALSYHGWIPEAVFATASVSPGRKTLEYAVPGYGTFSFHPLALNDYQFLSSVRYSKAGTRPALIASPLRALMDLVALRKVIWSGPGWVTDGLRIEASHLLDLHCEDFDRLRLVYKHKAAAEFLLELEHAVMAMKQAPDKVTTT</sequence>
<evidence type="ECO:0008006" key="3">
    <source>
        <dbReference type="Google" id="ProtNLM"/>
    </source>
</evidence>
<accession>A0A062V9X2</accession>
<organism evidence="1 2">
    <name type="scientific">Hyphomonas polymorpha PS728</name>
    <dbReference type="NCBI Taxonomy" id="1280954"/>
    <lineage>
        <taxon>Bacteria</taxon>
        <taxon>Pseudomonadati</taxon>
        <taxon>Pseudomonadota</taxon>
        <taxon>Alphaproteobacteria</taxon>
        <taxon>Hyphomonadales</taxon>
        <taxon>Hyphomonadaceae</taxon>
        <taxon>Hyphomonas</taxon>
    </lineage>
</organism>
<protein>
    <recommendedName>
        <fullName evidence="3">Transcriptional regulator, AbiEi antitoxin, Type IV TA system</fullName>
    </recommendedName>
</protein>
<dbReference type="eggNOG" id="COG5340">
    <property type="taxonomic scope" value="Bacteria"/>
</dbReference>
<comment type="caution">
    <text evidence="1">The sequence shown here is derived from an EMBL/GenBank/DDBJ whole genome shotgun (WGS) entry which is preliminary data.</text>
</comment>
<dbReference type="PATRIC" id="fig|1280954.3.peg.3507"/>
<dbReference type="AlphaFoldDB" id="A0A062V9X2"/>
<dbReference type="STRING" id="1280954.HPO_17375"/>
<dbReference type="Proteomes" id="UP000027100">
    <property type="component" value="Unassembled WGS sequence"/>
</dbReference>
<proteinExistence type="predicted"/>